<dbReference type="GO" id="GO:0004386">
    <property type="term" value="F:helicase activity"/>
    <property type="evidence" value="ECO:0007669"/>
    <property type="project" value="InterPro"/>
</dbReference>
<evidence type="ECO:0000256" key="7">
    <source>
        <dbReference type="SAM" id="MobiDB-lite"/>
    </source>
</evidence>
<keyword evidence="1" id="KW-0240">DNA-directed RNA polymerase</keyword>
<evidence type="ECO:0000313" key="9">
    <source>
        <dbReference type="EMBL" id="KFI18778.1"/>
    </source>
</evidence>
<keyword evidence="6" id="KW-0804">Transcription</keyword>
<comment type="caution">
    <text evidence="9">The sequence shown here is derived from an EMBL/GenBank/DDBJ whole genome shotgun (WGS) entry which is preliminary data.</text>
</comment>
<dbReference type="GO" id="GO:0006269">
    <property type="term" value="P:DNA replication, synthesis of primer"/>
    <property type="evidence" value="ECO:0007669"/>
    <property type="project" value="UniProtKB-KW"/>
</dbReference>
<dbReference type="InterPro" id="IPR034154">
    <property type="entry name" value="TOPRIM_DnaG/twinkle"/>
</dbReference>
<dbReference type="OrthoDB" id="110640at2"/>
<dbReference type="GO" id="GO:0016779">
    <property type="term" value="F:nucleotidyltransferase activity"/>
    <property type="evidence" value="ECO:0007669"/>
    <property type="project" value="UniProtKB-KW"/>
</dbReference>
<evidence type="ECO:0000256" key="1">
    <source>
        <dbReference type="ARBA" id="ARBA00022478"/>
    </source>
</evidence>
<dbReference type="SMART" id="SM00778">
    <property type="entry name" value="Prim_Zn_Ribbon"/>
    <property type="match status" value="1"/>
</dbReference>
<dbReference type="Gene3D" id="3.90.580.10">
    <property type="entry name" value="Zinc finger, CHC2-type domain"/>
    <property type="match status" value="1"/>
</dbReference>
<reference evidence="9 10" key="1">
    <citation type="submission" date="2014-07" db="EMBL/GenBank/DDBJ databases">
        <title>Comparative analysis of Nitrosococcus oceani genome inventories of strains from Pacific and Atlantic gyres.</title>
        <authorList>
            <person name="Lim C.K."/>
            <person name="Wang L."/>
            <person name="Sayavedra-Soto L.A."/>
            <person name="Klotz M.G."/>
        </authorList>
    </citation>
    <scope>NUCLEOTIDE SEQUENCE [LARGE SCALE GENOMIC DNA]</scope>
    <source>
        <strain evidence="9 10">C-27</strain>
    </source>
</reference>
<evidence type="ECO:0000256" key="6">
    <source>
        <dbReference type="ARBA" id="ARBA00023163"/>
    </source>
</evidence>
<dbReference type="InterPro" id="IPR036977">
    <property type="entry name" value="DNA_primase_Znf_CHC2"/>
</dbReference>
<gene>
    <name evidence="9" type="ORF">IB75_11960</name>
</gene>
<dbReference type="InterPro" id="IPR006171">
    <property type="entry name" value="TOPRIM_dom"/>
</dbReference>
<keyword evidence="2" id="KW-0639">Primosome</keyword>
<proteinExistence type="predicted"/>
<dbReference type="AlphaFoldDB" id="A0A0E2YZK0"/>
<dbReference type="SUPFAM" id="SSF57783">
    <property type="entry name" value="Zinc beta-ribbon"/>
    <property type="match status" value="1"/>
</dbReference>
<dbReference type="EMBL" id="JPGN01000072">
    <property type="protein sequence ID" value="KFI18778.1"/>
    <property type="molecule type" value="Genomic_DNA"/>
</dbReference>
<protein>
    <submittedName>
        <fullName evidence="9">DNA primase</fullName>
    </submittedName>
</protein>
<evidence type="ECO:0000256" key="4">
    <source>
        <dbReference type="ARBA" id="ARBA00022695"/>
    </source>
</evidence>
<dbReference type="GO" id="GO:0000428">
    <property type="term" value="C:DNA-directed RNA polymerase complex"/>
    <property type="evidence" value="ECO:0007669"/>
    <property type="project" value="UniProtKB-KW"/>
</dbReference>
<accession>A0A0E2YZK0</accession>
<keyword evidence="5" id="KW-0235">DNA replication</keyword>
<dbReference type="GO" id="GO:1990077">
    <property type="term" value="C:primosome complex"/>
    <property type="evidence" value="ECO:0007669"/>
    <property type="project" value="UniProtKB-KW"/>
</dbReference>
<dbReference type="HOGENOM" id="CLU_036152_0_0_6"/>
<feature type="domain" description="Toprim" evidence="8">
    <location>
        <begin position="225"/>
        <end position="309"/>
    </location>
</feature>
<evidence type="ECO:0000313" key="10">
    <source>
        <dbReference type="Proteomes" id="UP000028839"/>
    </source>
</evidence>
<keyword evidence="3" id="KW-0808">Transferase</keyword>
<evidence type="ECO:0000256" key="3">
    <source>
        <dbReference type="ARBA" id="ARBA00022679"/>
    </source>
</evidence>
<keyword evidence="4" id="KW-0548">Nucleotidyltransferase</keyword>
<evidence type="ECO:0000256" key="2">
    <source>
        <dbReference type="ARBA" id="ARBA00022515"/>
    </source>
</evidence>
<dbReference type="GO" id="GO:0003677">
    <property type="term" value="F:DNA binding"/>
    <property type="evidence" value="ECO:0007669"/>
    <property type="project" value="InterPro"/>
</dbReference>
<organism evidence="9 10">
    <name type="scientific">Nitrosococcus oceani C-27</name>
    <dbReference type="NCBI Taxonomy" id="314279"/>
    <lineage>
        <taxon>Bacteria</taxon>
        <taxon>Pseudomonadati</taxon>
        <taxon>Pseudomonadota</taxon>
        <taxon>Gammaproteobacteria</taxon>
        <taxon>Chromatiales</taxon>
        <taxon>Chromatiaceae</taxon>
        <taxon>Nitrosococcus</taxon>
    </lineage>
</organism>
<dbReference type="CDD" id="cd01029">
    <property type="entry name" value="TOPRIM_primases"/>
    <property type="match status" value="1"/>
</dbReference>
<dbReference type="Pfam" id="PF13362">
    <property type="entry name" value="Toprim_3"/>
    <property type="match status" value="1"/>
</dbReference>
<feature type="region of interest" description="Disordered" evidence="7">
    <location>
        <begin position="116"/>
        <end position="144"/>
    </location>
</feature>
<dbReference type="PROSITE" id="PS50880">
    <property type="entry name" value="TOPRIM"/>
    <property type="match status" value="1"/>
</dbReference>
<sequence length="368" mass="40404">MNYNTSSALLHLNKSTVKDAARGQWRTILSPLGVPLPNHGRHAPCPTCGGKDRFRFTDKHGNGEYYCNHCRGGDGLQLLQNYHGWRFQEAIQNVAELLNLEEETCQPFEFGKFDADKIAPSGNPQTPAPRHQEPAKPKRPPSNILQQWQMTRPASPDHTYLKIKRVQLCPGIRLSRNYRRLVVPMRCTENQLWGIQNISPNGKKTATKGSDKKGHFFPIKGQDDRALFIVEGLATGLSVHEATGFPVVVAFDANNLLPVAENIRAACPDLPLVIAADNDAWTDGNPGITAAMEAAEAVDGAIVWPEFEPGAETVAGRPTDFNDLQRLCGAEAVRDRIRELLPRGFVPGWIPIRGERVTEAASLAGGAA</sequence>
<dbReference type="GO" id="GO:0008270">
    <property type="term" value="F:zinc ion binding"/>
    <property type="evidence" value="ECO:0007669"/>
    <property type="project" value="InterPro"/>
</dbReference>
<name>A0A0E2YZK0_9GAMM</name>
<evidence type="ECO:0000259" key="8">
    <source>
        <dbReference type="PROSITE" id="PS50880"/>
    </source>
</evidence>
<dbReference type="Pfam" id="PF08273">
    <property type="entry name" value="Zn_Ribbon_Prim"/>
    <property type="match status" value="1"/>
</dbReference>
<evidence type="ECO:0000256" key="5">
    <source>
        <dbReference type="ARBA" id="ARBA00022705"/>
    </source>
</evidence>
<dbReference type="InterPro" id="IPR013237">
    <property type="entry name" value="Phage_T7_Gp4_N"/>
</dbReference>
<dbReference type="Proteomes" id="UP000028839">
    <property type="component" value="Unassembled WGS sequence"/>
</dbReference>